<dbReference type="EMBL" id="OW240913">
    <property type="protein sequence ID" value="CAH2249530.1"/>
    <property type="molecule type" value="Genomic_DNA"/>
</dbReference>
<feature type="compositionally biased region" description="Polar residues" evidence="2">
    <location>
        <begin position="28"/>
        <end position="39"/>
    </location>
</feature>
<evidence type="ECO:0000313" key="4">
    <source>
        <dbReference type="Proteomes" id="UP001295444"/>
    </source>
</evidence>
<keyword evidence="1" id="KW-0175">Coiled coil</keyword>
<evidence type="ECO:0000313" key="3">
    <source>
        <dbReference type="EMBL" id="CAH2249530.1"/>
    </source>
</evidence>
<organism evidence="3 4">
    <name type="scientific">Pelobates cultripes</name>
    <name type="common">Western spadefoot toad</name>
    <dbReference type="NCBI Taxonomy" id="61616"/>
    <lineage>
        <taxon>Eukaryota</taxon>
        <taxon>Metazoa</taxon>
        <taxon>Chordata</taxon>
        <taxon>Craniata</taxon>
        <taxon>Vertebrata</taxon>
        <taxon>Euteleostomi</taxon>
        <taxon>Amphibia</taxon>
        <taxon>Batrachia</taxon>
        <taxon>Anura</taxon>
        <taxon>Pelobatoidea</taxon>
        <taxon>Pelobatidae</taxon>
        <taxon>Pelobates</taxon>
    </lineage>
</organism>
<sequence>MASKKSHEIKPSPRKDKEDSSQDKPQDKSLTTYFSPQQHKFTKQKLNDMDLSMESMETDGIKNPDKDPITISLFHTSLKANLDAIKAELASTAVEIKSDIKLEINALAAKMERFEDQLKELDFQVKNLTDDCQKAHRDIFDLQIKVCDLEDRSRRKN</sequence>
<evidence type="ECO:0000256" key="1">
    <source>
        <dbReference type="SAM" id="Coils"/>
    </source>
</evidence>
<accession>A0AAD1VUU2</accession>
<dbReference type="AlphaFoldDB" id="A0AAD1VUU2"/>
<feature type="compositionally biased region" description="Basic and acidic residues" evidence="2">
    <location>
        <begin position="1"/>
        <end position="27"/>
    </location>
</feature>
<reference evidence="3" key="1">
    <citation type="submission" date="2022-03" db="EMBL/GenBank/DDBJ databases">
        <authorList>
            <person name="Alioto T."/>
            <person name="Alioto T."/>
            <person name="Gomez Garrido J."/>
        </authorList>
    </citation>
    <scope>NUCLEOTIDE SEQUENCE</scope>
</reference>
<protein>
    <submittedName>
        <fullName evidence="3">Uncharacterized protein</fullName>
    </submittedName>
</protein>
<evidence type="ECO:0000256" key="2">
    <source>
        <dbReference type="SAM" id="MobiDB-lite"/>
    </source>
</evidence>
<name>A0AAD1VUU2_PELCU</name>
<proteinExistence type="predicted"/>
<feature type="coiled-coil region" evidence="1">
    <location>
        <begin position="97"/>
        <end position="138"/>
    </location>
</feature>
<dbReference type="Proteomes" id="UP001295444">
    <property type="component" value="Chromosome 02"/>
</dbReference>
<gene>
    <name evidence="3" type="ORF">PECUL_23A046392</name>
</gene>
<keyword evidence="4" id="KW-1185">Reference proteome</keyword>
<feature type="region of interest" description="Disordered" evidence="2">
    <location>
        <begin position="1"/>
        <end position="46"/>
    </location>
</feature>